<comment type="caution">
    <text evidence="4">The sequence shown here is derived from an EMBL/GenBank/DDBJ whole genome shotgun (WGS) entry which is preliminary data.</text>
</comment>
<dbReference type="Gene3D" id="1.10.443.10">
    <property type="entry name" value="Intergrase catalytic core"/>
    <property type="match status" value="1"/>
</dbReference>
<evidence type="ECO:0000313" key="5">
    <source>
        <dbReference type="Proteomes" id="UP001497444"/>
    </source>
</evidence>
<keyword evidence="1" id="KW-0233">DNA recombination</keyword>
<reference evidence="4" key="1">
    <citation type="submission" date="2024-02" db="EMBL/GenBank/DDBJ databases">
        <authorList>
            <consortium name="ELIXIR-Norway"/>
            <consortium name="Elixir Norway"/>
        </authorList>
    </citation>
    <scope>NUCLEOTIDE SEQUENCE</scope>
</reference>
<evidence type="ECO:0000256" key="2">
    <source>
        <dbReference type="SAM" id="MobiDB-lite"/>
    </source>
</evidence>
<dbReference type="PROSITE" id="PS51898">
    <property type="entry name" value="TYR_RECOMBINASE"/>
    <property type="match status" value="1"/>
</dbReference>
<feature type="region of interest" description="Disordered" evidence="2">
    <location>
        <begin position="1"/>
        <end position="20"/>
    </location>
</feature>
<keyword evidence="5" id="KW-1185">Reference proteome</keyword>
<feature type="domain" description="Tyr recombinase" evidence="3">
    <location>
        <begin position="24"/>
        <end position="227"/>
    </location>
</feature>
<evidence type="ECO:0000259" key="3">
    <source>
        <dbReference type="PROSITE" id="PS51898"/>
    </source>
</evidence>
<dbReference type="Proteomes" id="UP001497444">
    <property type="component" value="Unassembled WGS sequence"/>
</dbReference>
<dbReference type="InterPro" id="IPR013762">
    <property type="entry name" value="Integrase-like_cat_sf"/>
</dbReference>
<proteinExistence type="predicted"/>
<dbReference type="Pfam" id="PF00589">
    <property type="entry name" value="Phage_integrase"/>
    <property type="match status" value="1"/>
</dbReference>
<dbReference type="SUPFAM" id="SSF56349">
    <property type="entry name" value="DNA breaking-rejoining enzymes"/>
    <property type="match status" value="1"/>
</dbReference>
<feature type="compositionally biased region" description="Polar residues" evidence="2">
    <location>
        <begin position="1"/>
        <end position="18"/>
    </location>
</feature>
<dbReference type="InterPro" id="IPR011010">
    <property type="entry name" value="DNA_brk_join_enz"/>
</dbReference>
<evidence type="ECO:0000313" key="4">
    <source>
        <dbReference type="EMBL" id="CAK9254213.1"/>
    </source>
</evidence>
<sequence length="235" mass="27340">MTYPFQSLKTANLPPQRQKNVDRRVREYLSHREVEELRKAARKDTRHGLRNDTLILMMFRHGLRVSEIASLQWQQVDLKIGLLHVKRLKKGIPSTHPLRGLELRVLRQLARDYPDSPYIFVSERRSPLSPVPFDILFVKQGRGQGSAFLSIPTCSGIQQDFILPTRAWTLVPFKVIWDTQGLTTLFFIRHLMPTGSMISFQINQIRILSLSSKYTSIWEILPKNPQKTELLITNR</sequence>
<evidence type="ECO:0000256" key="1">
    <source>
        <dbReference type="ARBA" id="ARBA00023172"/>
    </source>
</evidence>
<protein>
    <recommendedName>
        <fullName evidence="3">Tyr recombinase domain-containing protein</fullName>
    </recommendedName>
</protein>
<accession>A0ABP0VIH3</accession>
<organism evidence="4 5">
    <name type="scientific">Sphagnum jensenii</name>
    <dbReference type="NCBI Taxonomy" id="128206"/>
    <lineage>
        <taxon>Eukaryota</taxon>
        <taxon>Viridiplantae</taxon>
        <taxon>Streptophyta</taxon>
        <taxon>Embryophyta</taxon>
        <taxon>Bryophyta</taxon>
        <taxon>Sphagnophytina</taxon>
        <taxon>Sphagnopsida</taxon>
        <taxon>Sphagnales</taxon>
        <taxon>Sphagnaceae</taxon>
        <taxon>Sphagnum</taxon>
    </lineage>
</organism>
<gene>
    <name evidence="4" type="ORF">CSSPJE1EN1_LOCUS29591</name>
</gene>
<dbReference type="EMBL" id="CAXAQS010000994">
    <property type="protein sequence ID" value="CAK9254213.1"/>
    <property type="molecule type" value="Genomic_DNA"/>
</dbReference>
<name>A0ABP0VIH3_9BRYO</name>
<dbReference type="InterPro" id="IPR002104">
    <property type="entry name" value="Integrase_catalytic"/>
</dbReference>